<dbReference type="AlphaFoldDB" id="A0A2G8S232"/>
<evidence type="ECO:0000256" key="1">
    <source>
        <dbReference type="SAM" id="Phobius"/>
    </source>
</evidence>
<comment type="caution">
    <text evidence="2">The sequence shown here is derived from an EMBL/GenBank/DDBJ whole genome shotgun (WGS) entry which is preliminary data.</text>
</comment>
<reference evidence="2 3" key="1">
    <citation type="journal article" date="2015" name="Sci. Rep.">
        <title>Chromosome-level genome map provides insights into diverse defense mechanisms in the medicinal fungus Ganoderma sinense.</title>
        <authorList>
            <person name="Zhu Y."/>
            <person name="Xu J."/>
            <person name="Sun C."/>
            <person name="Zhou S."/>
            <person name="Xu H."/>
            <person name="Nelson D.R."/>
            <person name="Qian J."/>
            <person name="Song J."/>
            <person name="Luo H."/>
            <person name="Xiang L."/>
            <person name="Li Y."/>
            <person name="Xu Z."/>
            <person name="Ji A."/>
            <person name="Wang L."/>
            <person name="Lu S."/>
            <person name="Hayward A."/>
            <person name="Sun W."/>
            <person name="Li X."/>
            <person name="Schwartz D.C."/>
            <person name="Wang Y."/>
            <person name="Chen S."/>
        </authorList>
    </citation>
    <scope>NUCLEOTIDE SEQUENCE [LARGE SCALE GENOMIC DNA]</scope>
    <source>
        <strain evidence="2 3">ZZ0214-1</strain>
    </source>
</reference>
<evidence type="ECO:0000313" key="2">
    <source>
        <dbReference type="EMBL" id="PIL27812.1"/>
    </source>
</evidence>
<dbReference type="OrthoDB" id="3350812at2759"/>
<gene>
    <name evidence="2" type="ORF">GSI_10966</name>
</gene>
<protein>
    <submittedName>
        <fullName evidence="2">Uncharacterized protein</fullName>
    </submittedName>
</protein>
<keyword evidence="1" id="KW-0812">Transmembrane</keyword>
<feature type="transmembrane region" description="Helical" evidence="1">
    <location>
        <begin position="67"/>
        <end position="88"/>
    </location>
</feature>
<evidence type="ECO:0000313" key="3">
    <source>
        <dbReference type="Proteomes" id="UP000230002"/>
    </source>
</evidence>
<dbReference type="Proteomes" id="UP000230002">
    <property type="component" value="Unassembled WGS sequence"/>
</dbReference>
<keyword evidence="1" id="KW-0472">Membrane</keyword>
<accession>A0A2G8S232</accession>
<keyword evidence="1" id="KW-1133">Transmembrane helix</keyword>
<name>A0A2G8S232_9APHY</name>
<sequence>MAIRVERDEGDLPHQQVLAAHRYCPVGPRSVLPFSTVAQYFEERADPIVVDIVSHDPHACGVRFQLLTYWFLVGTLFSELILIARTYALWGCNNLILYFTIFASALMIPHAFYIVYDMLRLNMTSFAENDPVVRAFGCMPAIDDSGSWPAFVYLICAELMVVLLTLLKRYLEPIAFADSSSYSSVLLYTMYRDGTWFWAIVLVFSVVNLLVMFLAPKELRFSMQQSLRTVHSALCTRVLLNLRKAAAIGSNSRADEFTIMTTLALESLPMFAPSRDEDPEEEEEV</sequence>
<feature type="transmembrane region" description="Helical" evidence="1">
    <location>
        <begin position="150"/>
        <end position="167"/>
    </location>
</feature>
<proteinExistence type="predicted"/>
<feature type="transmembrane region" description="Helical" evidence="1">
    <location>
        <begin position="197"/>
        <end position="215"/>
    </location>
</feature>
<organism evidence="2 3">
    <name type="scientific">Ganoderma sinense ZZ0214-1</name>
    <dbReference type="NCBI Taxonomy" id="1077348"/>
    <lineage>
        <taxon>Eukaryota</taxon>
        <taxon>Fungi</taxon>
        <taxon>Dikarya</taxon>
        <taxon>Basidiomycota</taxon>
        <taxon>Agaricomycotina</taxon>
        <taxon>Agaricomycetes</taxon>
        <taxon>Polyporales</taxon>
        <taxon>Polyporaceae</taxon>
        <taxon>Ganoderma</taxon>
    </lineage>
</organism>
<keyword evidence="3" id="KW-1185">Reference proteome</keyword>
<dbReference type="EMBL" id="AYKW01000034">
    <property type="protein sequence ID" value="PIL27812.1"/>
    <property type="molecule type" value="Genomic_DNA"/>
</dbReference>
<feature type="transmembrane region" description="Helical" evidence="1">
    <location>
        <begin position="95"/>
        <end position="116"/>
    </location>
</feature>